<accession>A0ABM8CGN8</accession>
<dbReference type="RefSeq" id="WP_262078603.1">
    <property type="nucleotide sequence ID" value="NZ_AP026968.1"/>
</dbReference>
<protein>
    <submittedName>
        <fullName evidence="2">Membrane protein</fullName>
    </submittedName>
</protein>
<keyword evidence="3" id="KW-1185">Reference proteome</keyword>
<feature type="transmembrane region" description="Helical" evidence="1">
    <location>
        <begin position="323"/>
        <end position="344"/>
    </location>
</feature>
<keyword evidence="1" id="KW-0472">Membrane</keyword>
<reference evidence="2 3" key="1">
    <citation type="submission" date="2022-11" db="EMBL/GenBank/DDBJ databases">
        <title>Complete genome sequence of alpha-hemolytic streptococci isolated from Japan.</title>
        <authorList>
            <person name="Morita M."/>
            <person name="Chang B."/>
            <person name="Akeda Y."/>
        </authorList>
    </citation>
    <scope>NUCLEOTIDE SEQUENCE [LARGE SCALE GENOMIC DNA]</scope>
    <source>
        <strain evidence="2 3">SP4011</strain>
    </source>
</reference>
<feature type="transmembrane region" description="Helical" evidence="1">
    <location>
        <begin position="298"/>
        <end position="317"/>
    </location>
</feature>
<feature type="transmembrane region" description="Helical" evidence="1">
    <location>
        <begin position="262"/>
        <end position="286"/>
    </location>
</feature>
<proteinExistence type="predicted"/>
<evidence type="ECO:0000313" key="3">
    <source>
        <dbReference type="Proteomes" id="UP001378546"/>
    </source>
</evidence>
<feature type="transmembrane region" description="Helical" evidence="1">
    <location>
        <begin position="141"/>
        <end position="161"/>
    </location>
</feature>
<keyword evidence="1" id="KW-0812">Transmembrane</keyword>
<evidence type="ECO:0000256" key="1">
    <source>
        <dbReference type="SAM" id="Phobius"/>
    </source>
</evidence>
<feature type="transmembrane region" description="Helical" evidence="1">
    <location>
        <begin position="115"/>
        <end position="134"/>
    </location>
</feature>
<evidence type="ECO:0000313" key="2">
    <source>
        <dbReference type="EMBL" id="BDT64623.1"/>
    </source>
</evidence>
<feature type="transmembrane region" description="Helical" evidence="1">
    <location>
        <begin position="220"/>
        <end position="242"/>
    </location>
</feature>
<feature type="transmembrane region" description="Helical" evidence="1">
    <location>
        <begin position="83"/>
        <end position="103"/>
    </location>
</feature>
<dbReference type="PANTHER" id="PTHR37814">
    <property type="entry name" value="CONSERVED MEMBRANE PROTEIN"/>
    <property type="match status" value="1"/>
</dbReference>
<feature type="transmembrane region" description="Helical" evidence="1">
    <location>
        <begin position="188"/>
        <end position="208"/>
    </location>
</feature>
<name>A0ABM8CGN8_9STRE</name>
<dbReference type="Proteomes" id="UP001378546">
    <property type="component" value="Chromosome"/>
</dbReference>
<dbReference type="InterPro" id="IPR038728">
    <property type="entry name" value="YkvI-like"/>
</dbReference>
<dbReference type="PANTHER" id="PTHR37814:SF1">
    <property type="entry name" value="MEMBRANE PROTEIN"/>
    <property type="match status" value="1"/>
</dbReference>
<keyword evidence="1" id="KW-1133">Transmembrane helix</keyword>
<organism evidence="2 3">
    <name type="scientific">Streptococcus parapneumoniae</name>
    <dbReference type="NCBI Taxonomy" id="2993430"/>
    <lineage>
        <taxon>Bacteria</taxon>
        <taxon>Bacillati</taxon>
        <taxon>Bacillota</taxon>
        <taxon>Bacilli</taxon>
        <taxon>Lactobacillales</taxon>
        <taxon>Streptococcaceae</taxon>
        <taxon>Streptococcus</taxon>
        <taxon>Streptococcus thalassemiae group</taxon>
    </lineage>
</organism>
<dbReference type="EMBL" id="AP026968">
    <property type="protein sequence ID" value="BDT64623.1"/>
    <property type="molecule type" value="Genomic_DNA"/>
</dbReference>
<sequence>MLKRILNIALAYVGVVIGAGLSSGQDLMQYFVSFGKWGIIGTIVLGIISIIFGKIIITLGSYFRSNDHFEVLSQIAGPITNKILDFALIVSCFVIGFVMIAGAGSNLNQQFGLPFWLGGLICAILVIIVSFLNFEKITSVLGIFTPLVFVMIIIMAVHTFVGKSFDFEELEAITATLSSPMPNVWVSLLNYFALTVMTGVSMAFVLGGSVMRIGVAEKSGLLGGLVVSLIITVATGILYANIKLVSTVDIPMLTIAEQIHPLFSLLYALIIFGLIFNTAFSLFYALAKRFSSNKPKRFYPILIATVAIGYGLSFMGFKELVSIMYPLLGYVGCLMLVILAVAWIKERGNIKGEKSLRRKMIRLITKKYDDDQEYTIRDKATFHQLGEDSIIDTKSIKSDIKDLVKEQFVDDDTKHDGSVLS</sequence>
<feature type="transmembrane region" description="Helical" evidence="1">
    <location>
        <begin position="40"/>
        <end position="63"/>
    </location>
</feature>
<gene>
    <name evidence="2" type="ORF">SP4011_10400</name>
</gene>